<dbReference type="Gene3D" id="3.40.250.10">
    <property type="entry name" value="Rhodanese-like domain"/>
    <property type="match status" value="1"/>
</dbReference>
<dbReference type="EMBL" id="CP036525">
    <property type="protein sequence ID" value="QDT07748.1"/>
    <property type="molecule type" value="Genomic_DNA"/>
</dbReference>
<gene>
    <name evidence="2" type="ORF">K227x_61760</name>
</gene>
<organism evidence="2 3">
    <name type="scientific">Rubripirellula lacrimiformis</name>
    <dbReference type="NCBI Taxonomy" id="1930273"/>
    <lineage>
        <taxon>Bacteria</taxon>
        <taxon>Pseudomonadati</taxon>
        <taxon>Planctomycetota</taxon>
        <taxon>Planctomycetia</taxon>
        <taxon>Pirellulales</taxon>
        <taxon>Pirellulaceae</taxon>
        <taxon>Rubripirellula</taxon>
    </lineage>
</organism>
<evidence type="ECO:0000313" key="3">
    <source>
        <dbReference type="Proteomes" id="UP000318538"/>
    </source>
</evidence>
<dbReference type="OrthoDB" id="274952at2"/>
<dbReference type="KEGG" id="rlc:K227x_61760"/>
<dbReference type="PROSITE" id="PS50206">
    <property type="entry name" value="RHODANESE_3"/>
    <property type="match status" value="1"/>
</dbReference>
<evidence type="ECO:0000259" key="1">
    <source>
        <dbReference type="PROSITE" id="PS50206"/>
    </source>
</evidence>
<sequence length="166" mass="18557">MPHPTDTSRRHGVLGKSVRRACDAAFATIERGRRLLGRPPVRSISTEEVRKATTKHGSPIVLVDVRDDSEQRVSRIPGSISLKEFNAAPNRHRGKTIVPYCTIGGRSYLFARRLVAKGFDAQNYRDSILGWVHCGLPLETPTGQPTNAIHPYWSIFQVPDAYRAQK</sequence>
<reference evidence="2 3" key="1">
    <citation type="submission" date="2019-02" db="EMBL/GenBank/DDBJ databases">
        <title>Deep-cultivation of Planctomycetes and their phenomic and genomic characterization uncovers novel biology.</title>
        <authorList>
            <person name="Wiegand S."/>
            <person name="Jogler M."/>
            <person name="Boedeker C."/>
            <person name="Pinto D."/>
            <person name="Vollmers J."/>
            <person name="Rivas-Marin E."/>
            <person name="Kohn T."/>
            <person name="Peeters S.H."/>
            <person name="Heuer A."/>
            <person name="Rast P."/>
            <person name="Oberbeckmann S."/>
            <person name="Bunk B."/>
            <person name="Jeske O."/>
            <person name="Meyerdierks A."/>
            <person name="Storesund J.E."/>
            <person name="Kallscheuer N."/>
            <person name="Luecker S."/>
            <person name="Lage O.M."/>
            <person name="Pohl T."/>
            <person name="Merkel B.J."/>
            <person name="Hornburger P."/>
            <person name="Mueller R.-W."/>
            <person name="Bruemmer F."/>
            <person name="Labrenz M."/>
            <person name="Spormann A.M."/>
            <person name="Op den Camp H."/>
            <person name="Overmann J."/>
            <person name="Amann R."/>
            <person name="Jetten M.S.M."/>
            <person name="Mascher T."/>
            <person name="Medema M.H."/>
            <person name="Devos D.P."/>
            <person name="Kaster A.-K."/>
            <person name="Ovreas L."/>
            <person name="Rohde M."/>
            <person name="Galperin M.Y."/>
            <person name="Jogler C."/>
        </authorList>
    </citation>
    <scope>NUCLEOTIDE SEQUENCE [LARGE SCALE GENOMIC DNA]</scope>
    <source>
        <strain evidence="2 3">K22_7</strain>
    </source>
</reference>
<dbReference type="CDD" id="cd00158">
    <property type="entry name" value="RHOD"/>
    <property type="match status" value="1"/>
</dbReference>
<dbReference type="GO" id="GO:0004792">
    <property type="term" value="F:thiosulfate-cyanide sulfurtransferase activity"/>
    <property type="evidence" value="ECO:0007669"/>
    <property type="project" value="TreeGrafter"/>
</dbReference>
<evidence type="ECO:0000313" key="2">
    <source>
        <dbReference type="EMBL" id="QDT07748.1"/>
    </source>
</evidence>
<dbReference type="InterPro" id="IPR036873">
    <property type="entry name" value="Rhodanese-like_dom_sf"/>
</dbReference>
<dbReference type="PANTHER" id="PTHR44086">
    <property type="entry name" value="THIOSULFATE SULFURTRANSFERASE RDL2, MITOCHONDRIAL-RELATED"/>
    <property type="match status" value="1"/>
</dbReference>
<dbReference type="InterPro" id="IPR001763">
    <property type="entry name" value="Rhodanese-like_dom"/>
</dbReference>
<dbReference type="SMART" id="SM00450">
    <property type="entry name" value="RHOD"/>
    <property type="match status" value="1"/>
</dbReference>
<proteinExistence type="predicted"/>
<keyword evidence="3" id="KW-1185">Reference proteome</keyword>
<dbReference type="PANTHER" id="PTHR44086:SF13">
    <property type="entry name" value="THIOSULFATE SULFURTRANSFERASE PSPE"/>
    <property type="match status" value="1"/>
</dbReference>
<protein>
    <submittedName>
        <fullName evidence="2">Molybdopterin biosynthesis protein MoeB</fullName>
    </submittedName>
</protein>
<dbReference type="Pfam" id="PF00581">
    <property type="entry name" value="Rhodanese"/>
    <property type="match status" value="1"/>
</dbReference>
<dbReference type="RefSeq" id="WP_145176146.1">
    <property type="nucleotide sequence ID" value="NZ_CP036525.1"/>
</dbReference>
<dbReference type="AlphaFoldDB" id="A0A517NKS3"/>
<dbReference type="Proteomes" id="UP000318538">
    <property type="component" value="Chromosome"/>
</dbReference>
<dbReference type="SUPFAM" id="SSF52821">
    <property type="entry name" value="Rhodanese/Cell cycle control phosphatase"/>
    <property type="match status" value="1"/>
</dbReference>
<accession>A0A517NKS3</accession>
<feature type="domain" description="Rhodanese" evidence="1">
    <location>
        <begin position="56"/>
        <end position="140"/>
    </location>
</feature>
<name>A0A517NKS3_9BACT</name>